<feature type="region of interest" description="Disordered" evidence="1">
    <location>
        <begin position="76"/>
        <end position="127"/>
    </location>
</feature>
<dbReference type="AlphaFoldDB" id="A0A8J4T4F9"/>
<sequence>MQETKEEVMKLESKLFENCEGSEPSQIVSEENLGETALTARDLGSETPNDEDVQEVCMMMPTKLGETAEISLPACSTPSQSLSVSENITDPHSEVTTFEESDTTSEDPKSELNTSTETVVETSPGSHLEVSHFEENILQESVSGTSLELHPDLVTSSEETMVETFLELLPEVKIHEENIRDRQAEAMILNESVSGTSLALSHDSSSFVETAGEASLPPLPEVNSLEESIQQTEKRINDSRHEGMTSEESIRGTLDFHQDLIIRDESSDPLPEVSSSEENVQNQPLEALEESVRETSLDIIHDLPMPFVETIRITSLGPCSEGTVSSEENVLDQHLEVTMSERNEDGTSQDHKPEVLTSETSIQDLQHEETTLDHQPVDTTLEESIRETPDHNQFEETTCEESLGIRLETPPEDTRLPEALVCTETGILDAHVSVTDSGLALENISASVSDQPTDLSSVMDQDSGTGLEMDASSPVDTDSDLIQDLSSAGVCESGSLDEEHSHTEEEHGAEPKEEHVA</sequence>
<feature type="region of interest" description="Disordered" evidence="1">
    <location>
        <begin position="20"/>
        <end position="52"/>
    </location>
</feature>
<comment type="caution">
    <text evidence="2">The sequence shown here is derived from an EMBL/GenBank/DDBJ whole genome shotgun (WGS) entry which is preliminary data.</text>
</comment>
<dbReference type="Proteomes" id="UP000727407">
    <property type="component" value="Unassembled WGS sequence"/>
</dbReference>
<organism evidence="2 3">
    <name type="scientific">Clarias magur</name>
    <name type="common">Asian catfish</name>
    <name type="synonym">Macropteronotus magur</name>
    <dbReference type="NCBI Taxonomy" id="1594786"/>
    <lineage>
        <taxon>Eukaryota</taxon>
        <taxon>Metazoa</taxon>
        <taxon>Chordata</taxon>
        <taxon>Craniata</taxon>
        <taxon>Vertebrata</taxon>
        <taxon>Euteleostomi</taxon>
        <taxon>Actinopterygii</taxon>
        <taxon>Neopterygii</taxon>
        <taxon>Teleostei</taxon>
        <taxon>Ostariophysi</taxon>
        <taxon>Siluriformes</taxon>
        <taxon>Clariidae</taxon>
        <taxon>Clarias</taxon>
    </lineage>
</organism>
<dbReference type="OrthoDB" id="28045at2759"/>
<keyword evidence="3" id="KW-1185">Reference proteome</keyword>
<protein>
    <submittedName>
        <fullName evidence="2">A-kinase anchor protein 13-like</fullName>
    </submittedName>
</protein>
<accession>A0A8J4T4F9</accession>
<feature type="region of interest" description="Disordered" evidence="1">
    <location>
        <begin position="385"/>
        <end position="412"/>
    </location>
</feature>
<feature type="compositionally biased region" description="Basic and acidic residues" evidence="1">
    <location>
        <begin position="385"/>
        <end position="394"/>
    </location>
</feature>
<feature type="compositionally biased region" description="Basic and acidic residues" evidence="1">
    <location>
        <begin position="497"/>
        <end position="517"/>
    </location>
</feature>
<feature type="compositionally biased region" description="Polar residues" evidence="1">
    <location>
        <begin position="111"/>
        <end position="125"/>
    </location>
</feature>
<feature type="compositionally biased region" description="Polar residues" evidence="1">
    <location>
        <begin position="449"/>
        <end position="464"/>
    </location>
</feature>
<feature type="non-terminal residue" evidence="2">
    <location>
        <position position="517"/>
    </location>
</feature>
<evidence type="ECO:0000313" key="3">
    <source>
        <dbReference type="Proteomes" id="UP000727407"/>
    </source>
</evidence>
<proteinExistence type="predicted"/>
<dbReference type="EMBL" id="QNUK01001016">
    <property type="protein sequence ID" value="KAF5888235.1"/>
    <property type="molecule type" value="Genomic_DNA"/>
</dbReference>
<name>A0A8J4T4F9_CLAMG</name>
<feature type="compositionally biased region" description="Polar residues" evidence="1">
    <location>
        <begin position="76"/>
        <end position="90"/>
    </location>
</feature>
<evidence type="ECO:0000256" key="1">
    <source>
        <dbReference type="SAM" id="MobiDB-lite"/>
    </source>
</evidence>
<evidence type="ECO:0000313" key="2">
    <source>
        <dbReference type="EMBL" id="KAF5888235.1"/>
    </source>
</evidence>
<reference evidence="2" key="1">
    <citation type="submission" date="2020-07" db="EMBL/GenBank/DDBJ databases">
        <title>Clarias magur genome sequencing, assembly and annotation.</title>
        <authorList>
            <person name="Kushwaha B."/>
            <person name="Kumar R."/>
            <person name="Das P."/>
            <person name="Joshi C.G."/>
            <person name="Kumar D."/>
            <person name="Nagpure N.S."/>
            <person name="Pandey M."/>
            <person name="Agarwal S."/>
            <person name="Srivastava S."/>
            <person name="Singh M."/>
            <person name="Sahoo L."/>
            <person name="Jayasankar P."/>
            <person name="Meher P.K."/>
            <person name="Koringa P.G."/>
            <person name="Iquebal M.A."/>
            <person name="Das S.P."/>
            <person name="Bit A."/>
            <person name="Patnaik S."/>
            <person name="Patel N."/>
            <person name="Shah T.M."/>
            <person name="Hinsu A."/>
            <person name="Jena J.K."/>
        </authorList>
    </citation>
    <scope>NUCLEOTIDE SEQUENCE</scope>
    <source>
        <strain evidence="2">CIFAMagur01</strain>
        <tissue evidence="2">Testis</tissue>
    </source>
</reference>
<gene>
    <name evidence="2" type="ORF">DAT39_021961</name>
</gene>
<feature type="region of interest" description="Disordered" evidence="1">
    <location>
        <begin position="449"/>
        <end position="517"/>
    </location>
</feature>